<dbReference type="Proteomes" id="UP000070341">
    <property type="component" value="Unassembled WGS sequence"/>
</dbReference>
<dbReference type="InterPro" id="IPR050535">
    <property type="entry name" value="DNA_Repair-Maintenance_Comp"/>
</dbReference>
<dbReference type="SUPFAM" id="SSF56300">
    <property type="entry name" value="Metallo-dependent phosphatases"/>
    <property type="match status" value="1"/>
</dbReference>
<feature type="domain" description="Calcineurin-like phosphoesterase" evidence="4">
    <location>
        <begin position="4"/>
        <end position="189"/>
    </location>
</feature>
<keyword evidence="3" id="KW-0269">Exonuclease</keyword>
<dbReference type="PANTHER" id="PTHR30337:SF0">
    <property type="entry name" value="NUCLEASE SBCCD SUBUNIT D"/>
    <property type="match status" value="1"/>
</dbReference>
<organism evidence="5 6">
    <name type="scientific">candidate division MSBL1 archaeon SCGC-AAA259M10</name>
    <dbReference type="NCBI Taxonomy" id="1698270"/>
    <lineage>
        <taxon>Archaea</taxon>
        <taxon>Methanobacteriati</taxon>
        <taxon>Methanobacteriota</taxon>
        <taxon>candidate division MSBL1</taxon>
    </lineage>
</organism>
<evidence type="ECO:0000256" key="3">
    <source>
        <dbReference type="ARBA" id="ARBA00022839"/>
    </source>
</evidence>
<sequence length="404" mass="44960">MRASFEDAVNRAIDEGADFVLLAGDLFHSRDVDAETLDVAESQLSRLKDEGIEVIAVEGNHDAGLYRKELSWMEYLHRRGLLTLLAADFHGKRVFSPPALDRGEVSGYVDRDGIRIFGVQYLGRRFTERIPQILEGIERANDGDEPEATILLAHFGISGQIPGAPGVSKEEARKLSRAVDYAALGHFHRRFEIGPIHNPGSLEAHSRRQAKWERGLYFLDITPRGKILLRYEGSKSRPYHPVSLDVSRSDTPSELRSDFETVLEKESVPSRSPVVPLTLKGKLGFSREELNLDWFEGVTEDELGALHVIVNDATESTAVSPLLDELESEGGEVSLEEGRLDREKLEGAVFSHIAAEDSRYSDEKEEVAEAMSLAKRMLLAGEEPASVAGELKAKRRDLFKEGEE</sequence>
<dbReference type="GO" id="GO:0004527">
    <property type="term" value="F:exonuclease activity"/>
    <property type="evidence" value="ECO:0007669"/>
    <property type="project" value="UniProtKB-KW"/>
</dbReference>
<evidence type="ECO:0000256" key="1">
    <source>
        <dbReference type="ARBA" id="ARBA00022722"/>
    </source>
</evidence>
<dbReference type="CDD" id="cd00840">
    <property type="entry name" value="MPP_Mre11_N"/>
    <property type="match status" value="1"/>
</dbReference>
<keyword evidence="6" id="KW-1185">Reference proteome</keyword>
<dbReference type="InterPro" id="IPR004843">
    <property type="entry name" value="Calcineurin-like_PHP"/>
</dbReference>
<accession>A0A133V2N4</accession>
<gene>
    <name evidence="5" type="ORF">AKJ40_00870</name>
</gene>
<dbReference type="Gene3D" id="3.60.21.10">
    <property type="match status" value="1"/>
</dbReference>
<reference evidence="5 6" key="1">
    <citation type="journal article" date="2016" name="Sci. Rep.">
        <title>Metabolic traits of an uncultured archaeal lineage -MSBL1- from brine pools of the Red Sea.</title>
        <authorList>
            <person name="Mwirichia R."/>
            <person name="Alam I."/>
            <person name="Rashid M."/>
            <person name="Vinu M."/>
            <person name="Ba-Alawi W."/>
            <person name="Anthony Kamau A."/>
            <person name="Kamanda Ngugi D."/>
            <person name="Goker M."/>
            <person name="Klenk H.P."/>
            <person name="Bajic V."/>
            <person name="Stingl U."/>
        </authorList>
    </citation>
    <scope>NUCLEOTIDE SEQUENCE [LARGE SCALE GENOMIC DNA]</scope>
    <source>
        <strain evidence="5">SCGC-AAA259M10</strain>
    </source>
</reference>
<comment type="caution">
    <text evidence="5">The sequence shown here is derived from an EMBL/GenBank/DDBJ whole genome shotgun (WGS) entry which is preliminary data.</text>
</comment>
<dbReference type="PANTHER" id="PTHR30337">
    <property type="entry name" value="COMPONENT OF ATP-DEPENDENT DSDNA EXONUCLEASE"/>
    <property type="match status" value="1"/>
</dbReference>
<dbReference type="AlphaFoldDB" id="A0A133V2N4"/>
<protein>
    <recommendedName>
        <fullName evidence="4">Calcineurin-like phosphoesterase domain-containing protein</fullName>
    </recommendedName>
</protein>
<dbReference type="Pfam" id="PF00149">
    <property type="entry name" value="Metallophos"/>
    <property type="match status" value="1"/>
</dbReference>
<name>A0A133V2N4_9EURY</name>
<keyword evidence="1" id="KW-0540">Nuclease</keyword>
<evidence type="ECO:0000256" key="2">
    <source>
        <dbReference type="ARBA" id="ARBA00022801"/>
    </source>
</evidence>
<dbReference type="EMBL" id="LHXU01000006">
    <property type="protein sequence ID" value="KXB00700.1"/>
    <property type="molecule type" value="Genomic_DNA"/>
</dbReference>
<dbReference type="InterPro" id="IPR041796">
    <property type="entry name" value="Mre11_N"/>
</dbReference>
<keyword evidence="2" id="KW-0378">Hydrolase</keyword>
<proteinExistence type="predicted"/>
<evidence type="ECO:0000313" key="6">
    <source>
        <dbReference type="Proteomes" id="UP000070341"/>
    </source>
</evidence>
<dbReference type="InterPro" id="IPR029052">
    <property type="entry name" value="Metallo-depent_PP-like"/>
</dbReference>
<evidence type="ECO:0000313" key="5">
    <source>
        <dbReference type="EMBL" id="KXB00700.1"/>
    </source>
</evidence>
<evidence type="ECO:0000259" key="4">
    <source>
        <dbReference type="Pfam" id="PF00149"/>
    </source>
</evidence>